<dbReference type="AlphaFoldDB" id="A0A916WNJ8"/>
<name>A0A916WNJ8_9SPHN</name>
<keyword evidence="1" id="KW-0472">Membrane</keyword>
<reference evidence="2" key="1">
    <citation type="journal article" date="2014" name="Int. J. Syst. Evol. Microbiol.">
        <title>Complete genome sequence of Corynebacterium casei LMG S-19264T (=DSM 44701T), isolated from a smear-ripened cheese.</title>
        <authorList>
            <consortium name="US DOE Joint Genome Institute (JGI-PGF)"/>
            <person name="Walter F."/>
            <person name="Albersmeier A."/>
            <person name="Kalinowski J."/>
            <person name="Ruckert C."/>
        </authorList>
    </citation>
    <scope>NUCLEOTIDE SEQUENCE</scope>
    <source>
        <strain evidence="2">CGMCC 1.15330</strain>
    </source>
</reference>
<gene>
    <name evidence="2" type="ORF">GCM10011380_06400</name>
</gene>
<evidence type="ECO:0000313" key="3">
    <source>
        <dbReference type="Proteomes" id="UP000623067"/>
    </source>
</evidence>
<proteinExistence type="predicted"/>
<protein>
    <submittedName>
        <fullName evidence="2">Uncharacterized protein</fullName>
    </submittedName>
</protein>
<organism evidence="2 3">
    <name type="scientific">Sphingomonas metalli</name>
    <dbReference type="NCBI Taxonomy" id="1779358"/>
    <lineage>
        <taxon>Bacteria</taxon>
        <taxon>Pseudomonadati</taxon>
        <taxon>Pseudomonadota</taxon>
        <taxon>Alphaproteobacteria</taxon>
        <taxon>Sphingomonadales</taxon>
        <taxon>Sphingomonadaceae</taxon>
        <taxon>Sphingomonas</taxon>
    </lineage>
</organism>
<keyword evidence="1" id="KW-1133">Transmembrane helix</keyword>
<reference evidence="2" key="2">
    <citation type="submission" date="2020-09" db="EMBL/GenBank/DDBJ databases">
        <authorList>
            <person name="Sun Q."/>
            <person name="Zhou Y."/>
        </authorList>
    </citation>
    <scope>NUCLEOTIDE SEQUENCE</scope>
    <source>
        <strain evidence="2">CGMCC 1.15330</strain>
    </source>
</reference>
<evidence type="ECO:0000256" key="1">
    <source>
        <dbReference type="SAM" id="Phobius"/>
    </source>
</evidence>
<comment type="caution">
    <text evidence="2">The sequence shown here is derived from an EMBL/GenBank/DDBJ whole genome shotgun (WGS) entry which is preliminary data.</text>
</comment>
<feature type="transmembrane region" description="Helical" evidence="1">
    <location>
        <begin position="54"/>
        <end position="74"/>
    </location>
</feature>
<dbReference type="Proteomes" id="UP000623067">
    <property type="component" value="Unassembled WGS sequence"/>
</dbReference>
<keyword evidence="3" id="KW-1185">Reference proteome</keyword>
<accession>A0A916WNJ8</accession>
<dbReference type="EMBL" id="BMIH01000001">
    <property type="protein sequence ID" value="GGB19552.1"/>
    <property type="molecule type" value="Genomic_DNA"/>
</dbReference>
<evidence type="ECO:0000313" key="2">
    <source>
        <dbReference type="EMBL" id="GGB19552.1"/>
    </source>
</evidence>
<dbReference type="RefSeq" id="WP_188657192.1">
    <property type="nucleotide sequence ID" value="NZ_BMIH01000001.1"/>
</dbReference>
<sequence length="95" mass="9645">MTVGRDYMLRKGGGPSAPKLFLDTKVVPRLVDVAGGAEVALDRAARATGVRPSLLLAGTMSGLAVAVVGIWRSFGAKRRASGERAVGAGAPGEPT</sequence>
<keyword evidence="1" id="KW-0812">Transmembrane</keyword>